<evidence type="ECO:0000313" key="3">
    <source>
        <dbReference type="Proteomes" id="UP000187209"/>
    </source>
</evidence>
<dbReference type="Proteomes" id="UP000187209">
    <property type="component" value="Unassembled WGS sequence"/>
</dbReference>
<dbReference type="SMART" id="SM00698">
    <property type="entry name" value="MORN"/>
    <property type="match status" value="18"/>
</dbReference>
<dbReference type="AlphaFoldDB" id="A0A1R2AL69"/>
<evidence type="ECO:0008006" key="4">
    <source>
        <dbReference type="Google" id="ProtNLM"/>
    </source>
</evidence>
<protein>
    <recommendedName>
        <fullName evidence="4">MORN repeat protein</fullName>
    </recommendedName>
</protein>
<accession>A0A1R2AL69</accession>
<keyword evidence="3" id="KW-1185">Reference proteome</keyword>
<dbReference type="Gene3D" id="2.20.110.10">
    <property type="entry name" value="Histone H3 K4-specific methyltransferase SET7/9 N-terminal domain"/>
    <property type="match status" value="7"/>
</dbReference>
<name>A0A1R2AL69_9CILI</name>
<dbReference type="PANTHER" id="PTHR43215">
    <property type="entry name" value="RADIAL SPOKE HEAD 1 HOMOLOG"/>
    <property type="match status" value="1"/>
</dbReference>
<comment type="caution">
    <text evidence="2">The sequence shown here is derived from an EMBL/GenBank/DDBJ whole genome shotgun (WGS) entry which is preliminary data.</text>
</comment>
<dbReference type="InterPro" id="IPR003409">
    <property type="entry name" value="MORN"/>
</dbReference>
<reference evidence="2 3" key="1">
    <citation type="submission" date="2016-11" db="EMBL/GenBank/DDBJ databases">
        <title>The macronuclear genome of Stentor coeruleus: a giant cell with tiny introns.</title>
        <authorList>
            <person name="Slabodnick M."/>
            <person name="Ruby J.G."/>
            <person name="Reiff S.B."/>
            <person name="Swart E.C."/>
            <person name="Gosai S."/>
            <person name="Prabakaran S."/>
            <person name="Witkowska E."/>
            <person name="Larue G.E."/>
            <person name="Fisher S."/>
            <person name="Freeman R.M."/>
            <person name="Gunawardena J."/>
            <person name="Chu W."/>
            <person name="Stover N.A."/>
            <person name="Gregory B.D."/>
            <person name="Nowacki M."/>
            <person name="Derisi J."/>
            <person name="Roy S.W."/>
            <person name="Marshall W.F."/>
            <person name="Sood P."/>
        </authorList>
    </citation>
    <scope>NUCLEOTIDE SEQUENCE [LARGE SCALE GENOMIC DNA]</scope>
    <source>
        <strain evidence="2">WM001</strain>
    </source>
</reference>
<dbReference type="OrthoDB" id="392831at2759"/>
<dbReference type="SUPFAM" id="SSF82185">
    <property type="entry name" value="Histone H3 K4-specific methyltransferase SET7/9 N-terminal domain"/>
    <property type="match status" value="6"/>
</dbReference>
<evidence type="ECO:0000313" key="2">
    <source>
        <dbReference type="EMBL" id="OMJ65261.1"/>
    </source>
</evidence>
<dbReference type="EMBL" id="MPUH01002286">
    <property type="protein sequence ID" value="OMJ65261.1"/>
    <property type="molecule type" value="Genomic_DNA"/>
</dbReference>
<organism evidence="2 3">
    <name type="scientific">Stentor coeruleus</name>
    <dbReference type="NCBI Taxonomy" id="5963"/>
    <lineage>
        <taxon>Eukaryota</taxon>
        <taxon>Sar</taxon>
        <taxon>Alveolata</taxon>
        <taxon>Ciliophora</taxon>
        <taxon>Postciliodesmatophora</taxon>
        <taxon>Heterotrichea</taxon>
        <taxon>Heterotrichida</taxon>
        <taxon>Stentoridae</taxon>
        <taxon>Stentor</taxon>
    </lineage>
</organism>
<sequence length="760" mass="87398">MGCAMAKPENSISIVRLGFNRYRVEYIDGSTYTGQYKKSLRSGIGEFITKEGETYDGKWENDQKSGKGCYKYNNGDIYFGEWSGDNINGKGRFKSESLGEFYDGDWIAGKKDGFGKANFKNEMIYEGYWITNEMDGKGKMTWPQGHVYEGQFKKNFLSGKGRFTMKSGKVYRAPEKIEPIWNFGRILLENNLKIPNEISEIRCLCITIDWNIYEGLIKFKDEQAYGIFLDSNTRNCDILESLTGEGTLTFIDGSFTMGSWKKYFMYYGYGISCIKKKEIYKGTLKDNIKTGYGVCRYSNRTYKGYWKDNVKAGIGKLISDHYKGYFTEIFTGKWSNDIRESGKLVAEYRYSITGYFDNAIEKEKEKSKGLFDSKRDYYEGMLTGEYKEGKGIMHYQDGSTYKGDWKDNKRHGKGIYTSNNGSYFIGKWECDKKIFGVTSVDPDTLYYYSNDEISSEYQPPGIEEYTGGYENGIRYGKGTCKYANGDVYKGNWENGKKHGEGKFEWPNKQSYKGNWEWDEIEGEGTLKMPDGSKYTGSFCKGIYHGKGELQMADGTIINSTWANGKSEGFATIQYSNGNYYEGPTKNLLKEGKGTLIYPGGKTYIGYFENDLCHGKGKEIYENDENFKGTWLNGKKHGFGVYQDEFYNKFEGEWNMDQKQGKFIITFRTGEIFTVTFSHNEPEGEGVLDFSNCKESLGAEIDYQKILINDEGAKNVTWKSPEIIEILKKTRKIKRGKYLYYSNPDTYHMLKKCFLTTDVRF</sequence>
<keyword evidence="1" id="KW-0677">Repeat</keyword>
<dbReference type="Pfam" id="PF02493">
    <property type="entry name" value="MORN"/>
    <property type="match status" value="20"/>
</dbReference>
<gene>
    <name evidence="2" type="ORF">SteCoe_38668</name>
</gene>
<evidence type="ECO:0000256" key="1">
    <source>
        <dbReference type="ARBA" id="ARBA00022737"/>
    </source>
</evidence>
<proteinExistence type="predicted"/>
<dbReference type="PANTHER" id="PTHR43215:SF14">
    <property type="entry name" value="RADIAL SPOKE HEAD 1 HOMOLOG"/>
    <property type="match status" value="1"/>
</dbReference>